<evidence type="ECO:0000256" key="2">
    <source>
        <dbReference type="ARBA" id="ARBA00022475"/>
    </source>
</evidence>
<feature type="region of interest" description="Disordered" evidence="6">
    <location>
        <begin position="14"/>
        <end position="33"/>
    </location>
</feature>
<name>A0A538THV7_UNCEI</name>
<proteinExistence type="predicted"/>
<reference evidence="8 9" key="1">
    <citation type="journal article" date="2019" name="Nat. Microbiol.">
        <title>Mediterranean grassland soil C-N compound turnover is dependent on rainfall and depth, and is mediated by genomically divergent microorganisms.</title>
        <authorList>
            <person name="Diamond S."/>
            <person name="Andeer P.F."/>
            <person name="Li Z."/>
            <person name="Crits-Christoph A."/>
            <person name="Burstein D."/>
            <person name="Anantharaman K."/>
            <person name="Lane K.R."/>
            <person name="Thomas B.C."/>
            <person name="Pan C."/>
            <person name="Northen T.R."/>
            <person name="Banfield J.F."/>
        </authorList>
    </citation>
    <scope>NUCLEOTIDE SEQUENCE [LARGE SCALE GENOMIC DNA]</scope>
    <source>
        <strain evidence="8">WS_8</strain>
    </source>
</reference>
<keyword evidence="3 7" id="KW-0812">Transmembrane</keyword>
<feature type="transmembrane region" description="Helical" evidence="7">
    <location>
        <begin position="70"/>
        <end position="90"/>
    </location>
</feature>
<dbReference type="Proteomes" id="UP000316609">
    <property type="component" value="Unassembled WGS sequence"/>
</dbReference>
<dbReference type="GO" id="GO:0005886">
    <property type="term" value="C:plasma membrane"/>
    <property type="evidence" value="ECO:0007669"/>
    <property type="project" value="UniProtKB-SubCell"/>
</dbReference>
<evidence type="ECO:0000256" key="4">
    <source>
        <dbReference type="ARBA" id="ARBA00022989"/>
    </source>
</evidence>
<accession>A0A538THV7</accession>
<dbReference type="PANTHER" id="PTHR30086:SF20">
    <property type="entry name" value="ARGININE EXPORTER PROTEIN ARGO-RELATED"/>
    <property type="match status" value="1"/>
</dbReference>
<organism evidence="8 9">
    <name type="scientific">Eiseniibacteriota bacterium</name>
    <dbReference type="NCBI Taxonomy" id="2212470"/>
    <lineage>
        <taxon>Bacteria</taxon>
        <taxon>Candidatus Eiseniibacteriota</taxon>
    </lineage>
</organism>
<evidence type="ECO:0000313" key="8">
    <source>
        <dbReference type="EMBL" id="TMQ63204.1"/>
    </source>
</evidence>
<dbReference type="EMBL" id="VBOY01000114">
    <property type="protein sequence ID" value="TMQ63204.1"/>
    <property type="molecule type" value="Genomic_DNA"/>
</dbReference>
<keyword evidence="2" id="KW-1003">Cell membrane</keyword>
<evidence type="ECO:0000256" key="5">
    <source>
        <dbReference type="ARBA" id="ARBA00023136"/>
    </source>
</evidence>
<feature type="transmembrane region" description="Helical" evidence="7">
    <location>
        <begin position="110"/>
        <end position="128"/>
    </location>
</feature>
<dbReference type="AlphaFoldDB" id="A0A538THV7"/>
<evidence type="ECO:0000256" key="6">
    <source>
        <dbReference type="SAM" id="MobiDB-lite"/>
    </source>
</evidence>
<comment type="caution">
    <text evidence="8">The sequence shown here is derived from an EMBL/GenBank/DDBJ whole genome shotgun (WGS) entry which is preliminary data.</text>
</comment>
<evidence type="ECO:0008006" key="10">
    <source>
        <dbReference type="Google" id="ProtNLM"/>
    </source>
</evidence>
<comment type="subcellular location">
    <subcellularLocation>
        <location evidence="1">Cell membrane</location>
        <topology evidence="1">Multi-pass membrane protein</topology>
    </subcellularLocation>
</comment>
<gene>
    <name evidence="8" type="ORF">E6K78_10835</name>
</gene>
<dbReference type="Pfam" id="PF01810">
    <property type="entry name" value="LysE"/>
    <property type="match status" value="1"/>
</dbReference>
<dbReference type="GO" id="GO:0015171">
    <property type="term" value="F:amino acid transmembrane transporter activity"/>
    <property type="evidence" value="ECO:0007669"/>
    <property type="project" value="TreeGrafter"/>
</dbReference>
<sequence length="136" mass="14028">MSSDLGARSLFEAARGAKDPAPRAASRGERSMPPPVALRQGLLSALGNPKLAVFFVSLFPQFIPHGRSSVLVLLGLGLTFCAMTLVWLTAYAIVVGKSGDLLGSTPVRRVIQAALGATLVGFGVKLAGATARMGPP</sequence>
<dbReference type="PANTHER" id="PTHR30086">
    <property type="entry name" value="ARGININE EXPORTER PROTEIN ARGO"/>
    <property type="match status" value="1"/>
</dbReference>
<evidence type="ECO:0000256" key="1">
    <source>
        <dbReference type="ARBA" id="ARBA00004651"/>
    </source>
</evidence>
<protein>
    <recommendedName>
        <fullName evidence="10">LysE family translocator</fullName>
    </recommendedName>
</protein>
<evidence type="ECO:0000256" key="7">
    <source>
        <dbReference type="SAM" id="Phobius"/>
    </source>
</evidence>
<evidence type="ECO:0000313" key="9">
    <source>
        <dbReference type="Proteomes" id="UP000316609"/>
    </source>
</evidence>
<dbReference type="InterPro" id="IPR001123">
    <property type="entry name" value="LeuE-type"/>
</dbReference>
<feature type="compositionally biased region" description="Basic and acidic residues" evidence="6">
    <location>
        <begin position="15"/>
        <end position="30"/>
    </location>
</feature>
<keyword evidence="5 7" id="KW-0472">Membrane</keyword>
<keyword evidence="4 7" id="KW-1133">Transmembrane helix</keyword>
<evidence type="ECO:0000256" key="3">
    <source>
        <dbReference type="ARBA" id="ARBA00022692"/>
    </source>
</evidence>